<keyword evidence="3" id="KW-1185">Reference proteome</keyword>
<evidence type="ECO:0000313" key="3">
    <source>
        <dbReference type="Proteomes" id="UP001403385"/>
    </source>
</evidence>
<accession>A0AAW9S1L2</accession>
<feature type="domain" description="Methyltransferase type 11" evidence="1">
    <location>
        <begin position="66"/>
        <end position="157"/>
    </location>
</feature>
<proteinExistence type="predicted"/>
<gene>
    <name evidence="2" type="ORF">AAG747_07505</name>
</gene>
<dbReference type="GO" id="GO:0008757">
    <property type="term" value="F:S-adenosylmethionine-dependent methyltransferase activity"/>
    <property type="evidence" value="ECO:0007669"/>
    <property type="project" value="InterPro"/>
</dbReference>
<reference evidence="2 3" key="1">
    <citation type="submission" date="2024-04" db="EMBL/GenBank/DDBJ databases">
        <title>Novel genus in family Flammeovirgaceae.</title>
        <authorList>
            <person name="Nguyen T.H."/>
            <person name="Vuong T.Q."/>
            <person name="Le H."/>
            <person name="Kim S.-G."/>
        </authorList>
    </citation>
    <scope>NUCLEOTIDE SEQUENCE [LARGE SCALE GENOMIC DNA]</scope>
    <source>
        <strain evidence="2 3">JCM 23209</strain>
    </source>
</reference>
<dbReference type="AlphaFoldDB" id="A0AAW9S1L2"/>
<name>A0AAW9S1L2_9BACT</name>
<keyword evidence="2" id="KW-0808">Transferase</keyword>
<keyword evidence="2" id="KW-0489">Methyltransferase</keyword>
<dbReference type="Pfam" id="PF08241">
    <property type="entry name" value="Methyltransf_11"/>
    <property type="match status" value="1"/>
</dbReference>
<dbReference type="RefSeq" id="WP_346820533.1">
    <property type="nucleotide sequence ID" value="NZ_JBDKWZ010000003.1"/>
</dbReference>
<comment type="caution">
    <text evidence="2">The sequence shown here is derived from an EMBL/GenBank/DDBJ whole genome shotgun (WGS) entry which is preliminary data.</text>
</comment>
<evidence type="ECO:0000313" key="2">
    <source>
        <dbReference type="EMBL" id="MEN7547748.1"/>
    </source>
</evidence>
<dbReference type="InterPro" id="IPR029063">
    <property type="entry name" value="SAM-dependent_MTases_sf"/>
</dbReference>
<protein>
    <submittedName>
        <fullName evidence="2">Methyltransferase domain-containing protein</fullName>
    </submittedName>
</protein>
<dbReference type="InterPro" id="IPR013216">
    <property type="entry name" value="Methyltransf_11"/>
</dbReference>
<sequence>MSKTLSYQPVSEAISDALAQMPHHDLLLHTSYGATEQMPVEVFFRSYEEMPLLEQYALEMCQGKILDIGAGAGAHCLVLQEMNQQVSALEISPLLTKVMQKRGVKNTFTADIFTFTQLPFDTLLLLMNGIGLAGQLSKLQQLLQHLKSLLSPQGQILLDSSDIRYLYGDTDMPENSYFGEIAYQYEYRGKKGDWFSWLYVDIDTLSSIASQCGYHCQLIHENEEEQYLARLTLLETE</sequence>
<dbReference type="Proteomes" id="UP001403385">
    <property type="component" value="Unassembled WGS sequence"/>
</dbReference>
<dbReference type="SUPFAM" id="SSF53335">
    <property type="entry name" value="S-adenosyl-L-methionine-dependent methyltransferases"/>
    <property type="match status" value="1"/>
</dbReference>
<dbReference type="EMBL" id="JBDKWZ010000003">
    <property type="protein sequence ID" value="MEN7547748.1"/>
    <property type="molecule type" value="Genomic_DNA"/>
</dbReference>
<dbReference type="Gene3D" id="3.40.50.150">
    <property type="entry name" value="Vaccinia Virus protein VP39"/>
    <property type="match status" value="1"/>
</dbReference>
<organism evidence="2 3">
    <name type="scientific">Rapidithrix thailandica</name>
    <dbReference type="NCBI Taxonomy" id="413964"/>
    <lineage>
        <taxon>Bacteria</taxon>
        <taxon>Pseudomonadati</taxon>
        <taxon>Bacteroidota</taxon>
        <taxon>Cytophagia</taxon>
        <taxon>Cytophagales</taxon>
        <taxon>Flammeovirgaceae</taxon>
        <taxon>Rapidithrix</taxon>
    </lineage>
</organism>
<evidence type="ECO:0000259" key="1">
    <source>
        <dbReference type="Pfam" id="PF08241"/>
    </source>
</evidence>
<dbReference type="CDD" id="cd02440">
    <property type="entry name" value="AdoMet_MTases"/>
    <property type="match status" value="1"/>
</dbReference>
<dbReference type="GO" id="GO:0032259">
    <property type="term" value="P:methylation"/>
    <property type="evidence" value="ECO:0007669"/>
    <property type="project" value="UniProtKB-KW"/>
</dbReference>